<dbReference type="EMBL" id="BPLR01014618">
    <property type="protein sequence ID" value="GIY70040.1"/>
    <property type="molecule type" value="Genomic_DNA"/>
</dbReference>
<evidence type="ECO:0000313" key="2">
    <source>
        <dbReference type="EMBL" id="GIY70040.1"/>
    </source>
</evidence>
<evidence type="ECO:0000313" key="3">
    <source>
        <dbReference type="Proteomes" id="UP001054945"/>
    </source>
</evidence>
<sequence length="99" mass="10889">MRGLCPSGSGDPLATPSPSGHIIKLPIPMMTAPTGHLPADRPRLTLSEHEIVRLLCFRRCSSFHFQNFVQCISYYTTPEKSIGSFASCLQPIPLTSFKV</sequence>
<protein>
    <submittedName>
        <fullName evidence="2">Uncharacterized protein</fullName>
    </submittedName>
</protein>
<dbReference type="AlphaFoldDB" id="A0AAV4VJ95"/>
<keyword evidence="3" id="KW-1185">Reference proteome</keyword>
<accession>A0AAV4VJ95</accession>
<dbReference type="Proteomes" id="UP001054945">
    <property type="component" value="Unassembled WGS sequence"/>
</dbReference>
<organism evidence="2 3">
    <name type="scientific">Caerostris extrusa</name>
    <name type="common">Bark spider</name>
    <name type="synonym">Caerostris bankana</name>
    <dbReference type="NCBI Taxonomy" id="172846"/>
    <lineage>
        <taxon>Eukaryota</taxon>
        <taxon>Metazoa</taxon>
        <taxon>Ecdysozoa</taxon>
        <taxon>Arthropoda</taxon>
        <taxon>Chelicerata</taxon>
        <taxon>Arachnida</taxon>
        <taxon>Araneae</taxon>
        <taxon>Araneomorphae</taxon>
        <taxon>Entelegynae</taxon>
        <taxon>Araneoidea</taxon>
        <taxon>Araneidae</taxon>
        <taxon>Caerostris</taxon>
    </lineage>
</organism>
<gene>
    <name evidence="2" type="ORF">CEXT_476771</name>
</gene>
<feature type="region of interest" description="Disordered" evidence="1">
    <location>
        <begin position="1"/>
        <end position="21"/>
    </location>
</feature>
<reference evidence="2 3" key="1">
    <citation type="submission" date="2021-06" db="EMBL/GenBank/DDBJ databases">
        <title>Caerostris extrusa draft genome.</title>
        <authorList>
            <person name="Kono N."/>
            <person name="Arakawa K."/>
        </authorList>
    </citation>
    <scope>NUCLEOTIDE SEQUENCE [LARGE SCALE GENOMIC DNA]</scope>
</reference>
<evidence type="ECO:0000256" key="1">
    <source>
        <dbReference type="SAM" id="MobiDB-lite"/>
    </source>
</evidence>
<name>A0AAV4VJ95_CAEEX</name>
<proteinExistence type="predicted"/>
<comment type="caution">
    <text evidence="2">The sequence shown here is derived from an EMBL/GenBank/DDBJ whole genome shotgun (WGS) entry which is preliminary data.</text>
</comment>